<comment type="subunit">
    <text evidence="2">Monomer.</text>
</comment>
<gene>
    <name evidence="5" type="ORF">M437DRAFT_69080</name>
</gene>
<accession>A0A074VJX3</accession>
<keyword evidence="3" id="KW-0560">Oxidoreductase</keyword>
<dbReference type="SUPFAM" id="SSF51735">
    <property type="entry name" value="NAD(P)-binding Rossmann-fold domains"/>
    <property type="match status" value="1"/>
</dbReference>
<dbReference type="PANTHER" id="PTHR45348:SF2">
    <property type="entry name" value="ZINC-TYPE ALCOHOL DEHYDROGENASE-LIKE PROTEIN C2E1P3.01"/>
    <property type="match status" value="1"/>
</dbReference>
<comment type="similarity">
    <text evidence="1">Belongs to the zinc-containing alcohol dehydrogenase family.</text>
</comment>
<dbReference type="InterPro" id="IPR036291">
    <property type="entry name" value="NAD(P)-bd_dom_sf"/>
</dbReference>
<dbReference type="Gene3D" id="3.90.180.10">
    <property type="entry name" value="Medium-chain alcohol dehydrogenases, catalytic domain"/>
    <property type="match status" value="1"/>
</dbReference>
<dbReference type="HOGENOM" id="CLU_026673_16_1_1"/>
<dbReference type="CDD" id="cd08249">
    <property type="entry name" value="enoyl_reductase_like"/>
    <property type="match status" value="1"/>
</dbReference>
<dbReference type="Gene3D" id="3.40.50.720">
    <property type="entry name" value="NAD(P)-binding Rossmann-like Domain"/>
    <property type="match status" value="1"/>
</dbReference>
<evidence type="ECO:0000256" key="1">
    <source>
        <dbReference type="ARBA" id="ARBA00008072"/>
    </source>
</evidence>
<protein>
    <submittedName>
        <fullName evidence="5">GroES-like protein</fullName>
    </submittedName>
</protein>
<dbReference type="InterPro" id="IPR011032">
    <property type="entry name" value="GroES-like_sf"/>
</dbReference>
<proteinExistence type="inferred from homology"/>
<dbReference type="InterPro" id="IPR020843">
    <property type="entry name" value="ER"/>
</dbReference>
<evidence type="ECO:0000256" key="2">
    <source>
        <dbReference type="ARBA" id="ARBA00011245"/>
    </source>
</evidence>
<dbReference type="Proteomes" id="UP000030672">
    <property type="component" value="Unassembled WGS sequence"/>
</dbReference>
<dbReference type="SUPFAM" id="SSF50129">
    <property type="entry name" value="GroES-like"/>
    <property type="match status" value="1"/>
</dbReference>
<evidence type="ECO:0000313" key="5">
    <source>
        <dbReference type="EMBL" id="KEQ59394.1"/>
    </source>
</evidence>
<organism evidence="5 6">
    <name type="scientific">Aureobasidium melanogenum (strain CBS 110374)</name>
    <name type="common">Aureobasidium pullulans var. melanogenum</name>
    <dbReference type="NCBI Taxonomy" id="1043003"/>
    <lineage>
        <taxon>Eukaryota</taxon>
        <taxon>Fungi</taxon>
        <taxon>Dikarya</taxon>
        <taxon>Ascomycota</taxon>
        <taxon>Pezizomycotina</taxon>
        <taxon>Dothideomycetes</taxon>
        <taxon>Dothideomycetidae</taxon>
        <taxon>Dothideales</taxon>
        <taxon>Saccotheciaceae</taxon>
        <taxon>Aureobasidium</taxon>
    </lineage>
</organism>
<dbReference type="GO" id="GO:0016651">
    <property type="term" value="F:oxidoreductase activity, acting on NAD(P)H"/>
    <property type="evidence" value="ECO:0007669"/>
    <property type="project" value="InterPro"/>
</dbReference>
<dbReference type="STRING" id="1043003.A0A074VJX3"/>
<dbReference type="GeneID" id="63918588"/>
<dbReference type="RefSeq" id="XP_040876417.1">
    <property type="nucleotide sequence ID" value="XM_041025215.1"/>
</dbReference>
<dbReference type="InterPro" id="IPR047122">
    <property type="entry name" value="Trans-enoyl_RdTase-like"/>
</dbReference>
<dbReference type="Pfam" id="PF00107">
    <property type="entry name" value="ADH_zinc_N"/>
    <property type="match status" value="1"/>
</dbReference>
<dbReference type="PANTHER" id="PTHR45348">
    <property type="entry name" value="HYPOTHETICAL OXIDOREDUCTASE (EUROFUNG)"/>
    <property type="match status" value="1"/>
</dbReference>
<name>A0A074VJX3_AURM1</name>
<evidence type="ECO:0000313" key="6">
    <source>
        <dbReference type="Proteomes" id="UP000030672"/>
    </source>
</evidence>
<evidence type="ECO:0000259" key="4">
    <source>
        <dbReference type="SMART" id="SM00829"/>
    </source>
</evidence>
<dbReference type="InterPro" id="IPR013149">
    <property type="entry name" value="ADH-like_C"/>
</dbReference>
<dbReference type="EMBL" id="KL584848">
    <property type="protein sequence ID" value="KEQ59394.1"/>
    <property type="molecule type" value="Genomic_DNA"/>
</dbReference>
<reference evidence="5 6" key="1">
    <citation type="journal article" date="2014" name="BMC Genomics">
        <title>Genome sequencing of four Aureobasidium pullulans varieties: biotechnological potential, stress tolerance, and description of new species.</title>
        <authorList>
            <person name="Gostin Ar C."/>
            <person name="Ohm R.A."/>
            <person name="Kogej T."/>
            <person name="Sonjak S."/>
            <person name="Turk M."/>
            <person name="Zajc J."/>
            <person name="Zalar P."/>
            <person name="Grube M."/>
            <person name="Sun H."/>
            <person name="Han J."/>
            <person name="Sharma A."/>
            <person name="Chiniquy J."/>
            <person name="Ngan C.Y."/>
            <person name="Lipzen A."/>
            <person name="Barry K."/>
            <person name="Grigoriev I.V."/>
            <person name="Gunde-Cimerman N."/>
        </authorList>
    </citation>
    <scope>NUCLEOTIDE SEQUENCE [LARGE SCALE GENOMIC DNA]</scope>
    <source>
        <strain evidence="5 6">CBS 110374</strain>
    </source>
</reference>
<feature type="domain" description="Enoyl reductase (ER)" evidence="4">
    <location>
        <begin position="10"/>
        <end position="342"/>
    </location>
</feature>
<evidence type="ECO:0000256" key="3">
    <source>
        <dbReference type="ARBA" id="ARBA00023002"/>
    </source>
</evidence>
<sequence length="345" mass="36884">MAPSQMKAIKVVEAKKAEIQDVPVPKIRDDYVLVKVEAVALNPTDWKHVDYLANPGATVGCDYAGVVEEVGSAVQKKFSKGDRIAGFSHGVNSANKEDGCFAQYALAKGDVQMKVPDSLSTEDAATLGVGVTTVGQGLYQSLKLPLPTEPAKQSFPVLIYGASTATGTLAVQYAKLSGLEVIAICSPHNYDLVKSLGADATFDYKDPECSAKIREHTKDNLKHVFDCISEGSSPDICANAISSKGGVISYLLPAKSSREDVVDQSTLGYTVVGEAFTFAGHPIPAKPEDFEFGKMWWELAEKLFAEGKVKAHPKDVRSGGLEGVFGGMDEMRSGKVSGKKLVYKI</sequence>
<keyword evidence="6" id="KW-1185">Reference proteome</keyword>
<dbReference type="SMART" id="SM00829">
    <property type="entry name" value="PKS_ER"/>
    <property type="match status" value="1"/>
</dbReference>
<dbReference type="Pfam" id="PF08240">
    <property type="entry name" value="ADH_N"/>
    <property type="match status" value="1"/>
</dbReference>
<dbReference type="AlphaFoldDB" id="A0A074VJX3"/>
<dbReference type="InterPro" id="IPR013154">
    <property type="entry name" value="ADH-like_N"/>
</dbReference>